<dbReference type="InterPro" id="IPR027417">
    <property type="entry name" value="P-loop_NTPase"/>
</dbReference>
<gene>
    <name evidence="10" type="ORF">SteCoe_8701</name>
</gene>
<evidence type="ECO:0000256" key="5">
    <source>
        <dbReference type="ARBA" id="ARBA00022840"/>
    </source>
</evidence>
<evidence type="ECO:0000256" key="1">
    <source>
        <dbReference type="ARBA" id="ARBA00004141"/>
    </source>
</evidence>
<dbReference type="InterPro" id="IPR039421">
    <property type="entry name" value="Type_1_exporter"/>
</dbReference>
<dbReference type="InterPro" id="IPR003593">
    <property type="entry name" value="AAA+_ATPase"/>
</dbReference>
<reference evidence="10 11" key="1">
    <citation type="submission" date="2016-11" db="EMBL/GenBank/DDBJ databases">
        <title>The macronuclear genome of Stentor coeruleus: a giant cell with tiny introns.</title>
        <authorList>
            <person name="Slabodnick M."/>
            <person name="Ruby J.G."/>
            <person name="Reiff S.B."/>
            <person name="Swart E.C."/>
            <person name="Gosai S."/>
            <person name="Prabakaran S."/>
            <person name="Witkowska E."/>
            <person name="Larue G.E."/>
            <person name="Fisher S."/>
            <person name="Freeman R.M."/>
            <person name="Gunawardena J."/>
            <person name="Chu W."/>
            <person name="Stover N.A."/>
            <person name="Gregory B.D."/>
            <person name="Nowacki M."/>
            <person name="Derisi J."/>
            <person name="Roy S.W."/>
            <person name="Marshall W.F."/>
            <person name="Sood P."/>
        </authorList>
    </citation>
    <scope>NUCLEOTIDE SEQUENCE [LARGE SCALE GENOMIC DNA]</scope>
    <source>
        <strain evidence="10">WM001</strain>
    </source>
</reference>
<dbReference type="Pfam" id="PF00005">
    <property type="entry name" value="ABC_tran"/>
    <property type="match status" value="1"/>
</dbReference>
<dbReference type="GO" id="GO:0005743">
    <property type="term" value="C:mitochondrial inner membrane"/>
    <property type="evidence" value="ECO:0007669"/>
    <property type="project" value="TreeGrafter"/>
</dbReference>
<dbReference type="Proteomes" id="UP000187209">
    <property type="component" value="Unassembled WGS sequence"/>
</dbReference>
<accession>A0A1R2CJH1</accession>
<feature type="domain" description="ABC transmembrane type-1" evidence="9">
    <location>
        <begin position="29"/>
        <end position="308"/>
    </location>
</feature>
<evidence type="ECO:0000256" key="2">
    <source>
        <dbReference type="ARBA" id="ARBA00022448"/>
    </source>
</evidence>
<evidence type="ECO:0000259" key="8">
    <source>
        <dbReference type="PROSITE" id="PS50893"/>
    </source>
</evidence>
<keyword evidence="4" id="KW-0547">Nucleotide-binding</keyword>
<dbReference type="SUPFAM" id="SSF90123">
    <property type="entry name" value="ABC transporter transmembrane region"/>
    <property type="match status" value="1"/>
</dbReference>
<keyword evidence="6" id="KW-1133">Transmembrane helix</keyword>
<comment type="caution">
    <text evidence="10">The sequence shown here is derived from an EMBL/GenBank/DDBJ whole genome shotgun (WGS) entry which is preliminary data.</text>
</comment>
<evidence type="ECO:0000256" key="3">
    <source>
        <dbReference type="ARBA" id="ARBA00022692"/>
    </source>
</evidence>
<keyword evidence="3" id="KW-0812">Transmembrane</keyword>
<dbReference type="InterPro" id="IPR017871">
    <property type="entry name" value="ABC_transporter-like_CS"/>
</dbReference>
<comment type="subcellular location">
    <subcellularLocation>
        <location evidence="1">Membrane</location>
        <topology evidence="1">Multi-pass membrane protein</topology>
    </subcellularLocation>
</comment>
<keyword evidence="7" id="KW-0472">Membrane</keyword>
<dbReference type="GO" id="GO:0015421">
    <property type="term" value="F:ABC-type oligopeptide transporter activity"/>
    <property type="evidence" value="ECO:0007669"/>
    <property type="project" value="TreeGrafter"/>
</dbReference>
<dbReference type="PANTHER" id="PTHR43394:SF1">
    <property type="entry name" value="ATP-BINDING CASSETTE SUB-FAMILY B MEMBER 10, MITOCHONDRIAL"/>
    <property type="match status" value="1"/>
</dbReference>
<evidence type="ECO:0000259" key="9">
    <source>
        <dbReference type="PROSITE" id="PS50929"/>
    </source>
</evidence>
<dbReference type="GO" id="GO:0005524">
    <property type="term" value="F:ATP binding"/>
    <property type="evidence" value="ECO:0007669"/>
    <property type="project" value="UniProtKB-KW"/>
</dbReference>
<keyword evidence="5" id="KW-0067">ATP-binding</keyword>
<dbReference type="PROSITE" id="PS00211">
    <property type="entry name" value="ABC_TRANSPORTER_1"/>
    <property type="match status" value="1"/>
</dbReference>
<dbReference type="SUPFAM" id="SSF52540">
    <property type="entry name" value="P-loop containing nucleoside triphosphate hydrolases"/>
    <property type="match status" value="1"/>
</dbReference>
<proteinExistence type="predicted"/>
<dbReference type="Gene3D" id="3.40.50.300">
    <property type="entry name" value="P-loop containing nucleotide triphosphate hydrolases"/>
    <property type="match status" value="1"/>
</dbReference>
<dbReference type="PROSITE" id="PS50893">
    <property type="entry name" value="ABC_TRANSPORTER_2"/>
    <property type="match status" value="1"/>
</dbReference>
<dbReference type="InterPro" id="IPR036640">
    <property type="entry name" value="ABC1_TM_sf"/>
</dbReference>
<dbReference type="Pfam" id="PF00664">
    <property type="entry name" value="ABC_membrane"/>
    <property type="match status" value="1"/>
</dbReference>
<name>A0A1R2CJH1_9CILI</name>
<dbReference type="SMART" id="SM00382">
    <property type="entry name" value="AAA"/>
    <property type="match status" value="1"/>
</dbReference>
<keyword evidence="11" id="KW-1185">Reference proteome</keyword>
<feature type="domain" description="ABC transporter" evidence="8">
    <location>
        <begin position="346"/>
        <end position="581"/>
    </location>
</feature>
<dbReference type="PANTHER" id="PTHR43394">
    <property type="entry name" value="ATP-DEPENDENT PERMEASE MDL1, MITOCHONDRIAL"/>
    <property type="match status" value="1"/>
</dbReference>
<evidence type="ECO:0000256" key="4">
    <source>
        <dbReference type="ARBA" id="ARBA00022741"/>
    </source>
</evidence>
<evidence type="ECO:0000256" key="7">
    <source>
        <dbReference type="ARBA" id="ARBA00023136"/>
    </source>
</evidence>
<protein>
    <submittedName>
        <fullName evidence="10">Uncharacterized protein</fullName>
    </submittedName>
</protein>
<dbReference type="EMBL" id="MPUH01000132">
    <property type="protein sequence ID" value="OMJ89158.1"/>
    <property type="molecule type" value="Genomic_DNA"/>
</dbReference>
<evidence type="ECO:0000256" key="6">
    <source>
        <dbReference type="ARBA" id="ARBA00022989"/>
    </source>
</evidence>
<evidence type="ECO:0000313" key="11">
    <source>
        <dbReference type="Proteomes" id="UP000187209"/>
    </source>
</evidence>
<dbReference type="Gene3D" id="1.20.1560.10">
    <property type="entry name" value="ABC transporter type 1, transmembrane domain"/>
    <property type="match status" value="1"/>
</dbReference>
<dbReference type="InterPro" id="IPR003439">
    <property type="entry name" value="ABC_transporter-like_ATP-bd"/>
</dbReference>
<organism evidence="10 11">
    <name type="scientific">Stentor coeruleus</name>
    <dbReference type="NCBI Taxonomy" id="5963"/>
    <lineage>
        <taxon>Eukaryota</taxon>
        <taxon>Sar</taxon>
        <taxon>Alveolata</taxon>
        <taxon>Ciliophora</taxon>
        <taxon>Postciliodesmatophora</taxon>
        <taxon>Heterotrichea</taxon>
        <taxon>Heterotrichida</taxon>
        <taxon>Stentoridae</taxon>
        <taxon>Stentor</taxon>
    </lineage>
</organism>
<evidence type="ECO:0000313" key="10">
    <source>
        <dbReference type="EMBL" id="OMJ89158.1"/>
    </source>
</evidence>
<dbReference type="PROSITE" id="PS50929">
    <property type="entry name" value="ABC_TM1F"/>
    <property type="match status" value="1"/>
</dbReference>
<dbReference type="GO" id="GO:0090374">
    <property type="term" value="P:oligopeptide export from mitochondrion"/>
    <property type="evidence" value="ECO:0007669"/>
    <property type="project" value="TreeGrafter"/>
</dbReference>
<dbReference type="AlphaFoldDB" id="A0A1R2CJH1"/>
<dbReference type="FunFam" id="3.40.50.300:FF:000604">
    <property type="entry name" value="ABC transporter B family member 28"/>
    <property type="match status" value="1"/>
</dbReference>
<dbReference type="GO" id="GO:0016887">
    <property type="term" value="F:ATP hydrolysis activity"/>
    <property type="evidence" value="ECO:0007669"/>
    <property type="project" value="InterPro"/>
</dbReference>
<dbReference type="InterPro" id="IPR011527">
    <property type="entry name" value="ABC1_TM_dom"/>
</dbReference>
<keyword evidence="2" id="KW-0813">Transport</keyword>
<dbReference type="OrthoDB" id="6500128at2759"/>
<sequence>MNFFNRKGDLHSIIKLLLPEKLLLGKFSLALLVSSGSALCFPLAMKDIYGLCEEKTEVSKIFKVVAKWTAIFTIGSLGTYYRRLTIDQLANKLSMNLRHQYYKVLLQKRISIFAEQNSGNLSHQLGHDIYQISQTVVFEFSSILRGASFFTGGLGYLLYTSVPLTLVTILPISSLALVSKHYGTILKKEREKMSEISRFAQGYTRERISQIKTVKLFNAEGFEMKKYKELLDKLYGQAVNVAGYSAIHHGLMEGLGQNALLWCIGYGAYLVSIDSGLSIGKLTAFAMYSMYSGLGFRLLSSGYTEMKKASGIYRIINQNAQLSDVETVSFDSEKVTSVFTKGTPYIQFRNVSFKYPIRDHLVFDNISFDIKAGEIIGIIGQSGSGKSSIFNLITHLYKPTSGDILINGENILEKPAWWPRQMISIVSQETLLFTGSIIDNIRYSDPQASEEAIMEACKKADAYDFIMEMPEKFNTPVGEQGYALSGGQKQRILIARALLKKPNIFLFDEATSALDANTEGYFQDVIEKEFKGKGYTVIIISHRVKSLKNICDRIMLIDEGKVIALDTFENLETHPEFKLLL</sequence>